<dbReference type="CDD" id="cd14814">
    <property type="entry name" value="Peptidase_M15"/>
    <property type="match status" value="1"/>
</dbReference>
<gene>
    <name evidence="3" type="ORF">Dac01nite_21800</name>
</gene>
<keyword evidence="1" id="KW-0472">Membrane</keyword>
<keyword evidence="1" id="KW-0812">Transmembrane</keyword>
<evidence type="ECO:0000256" key="1">
    <source>
        <dbReference type="SAM" id="Phobius"/>
    </source>
</evidence>
<dbReference type="AlphaFoldDB" id="A0A919Q757"/>
<keyword evidence="4" id="KW-1185">Reference proteome</keyword>
<dbReference type="SUPFAM" id="SSF55166">
    <property type="entry name" value="Hedgehog/DD-peptidase"/>
    <property type="match status" value="1"/>
</dbReference>
<evidence type="ECO:0000313" key="4">
    <source>
        <dbReference type="Proteomes" id="UP000652354"/>
    </source>
</evidence>
<feature type="domain" description="D-alanyl-D-alanine carboxypeptidase-like core" evidence="2">
    <location>
        <begin position="185"/>
        <end position="257"/>
    </location>
</feature>
<reference evidence="3" key="1">
    <citation type="submission" date="2021-01" db="EMBL/GenBank/DDBJ databases">
        <title>Whole genome shotgun sequence of Demequina activiva NBRC 110675.</title>
        <authorList>
            <person name="Komaki H."/>
            <person name="Tamura T."/>
        </authorList>
    </citation>
    <scope>NUCLEOTIDE SEQUENCE</scope>
    <source>
        <strain evidence="3">NBRC 110675</strain>
    </source>
</reference>
<evidence type="ECO:0000313" key="3">
    <source>
        <dbReference type="EMBL" id="GIG55428.1"/>
    </source>
</evidence>
<sequence length="281" mass="30605">MSSDADALAPVPAHRSRRVRRIKETQEIQVRTTHRRRKVLTRTGVLAGFALAMVVYPIMGTIAPGAGAVEAVPGVVEGQAPSTARALLGDGPQLLDTELPLPSPESGTAVLAAASQYDISQYLPDCDPTLGWEGRNGRLSEDSLCSVGGGERLRNDAAVAFAELNHRFKLEFGRDICLSDSYRTLSGQYATKATQGWLAATPGKSVHGWGLAIDLCRSDASGYTKSWLEENGRMWGWVNPGWAKSSKWEPWHWEYLPGTDHLGVYESGYWSSGDPYRSTRG</sequence>
<dbReference type="GO" id="GO:0008233">
    <property type="term" value="F:peptidase activity"/>
    <property type="evidence" value="ECO:0007669"/>
    <property type="project" value="InterPro"/>
</dbReference>
<evidence type="ECO:0000259" key="2">
    <source>
        <dbReference type="Pfam" id="PF02557"/>
    </source>
</evidence>
<name>A0A919Q757_9MICO</name>
<comment type="caution">
    <text evidence="3">The sequence shown here is derived from an EMBL/GenBank/DDBJ whole genome shotgun (WGS) entry which is preliminary data.</text>
</comment>
<dbReference type="Pfam" id="PF02557">
    <property type="entry name" value="VanY"/>
    <property type="match status" value="1"/>
</dbReference>
<dbReference type="RefSeq" id="WP_203656899.1">
    <property type="nucleotide sequence ID" value="NZ_BONR01000005.1"/>
</dbReference>
<dbReference type="InterPro" id="IPR009045">
    <property type="entry name" value="Zn_M74/Hedgehog-like"/>
</dbReference>
<dbReference type="EMBL" id="BONR01000005">
    <property type="protein sequence ID" value="GIG55428.1"/>
    <property type="molecule type" value="Genomic_DNA"/>
</dbReference>
<dbReference type="Gene3D" id="3.30.1380.10">
    <property type="match status" value="1"/>
</dbReference>
<dbReference type="GO" id="GO:0006508">
    <property type="term" value="P:proteolysis"/>
    <property type="evidence" value="ECO:0007669"/>
    <property type="project" value="InterPro"/>
</dbReference>
<keyword evidence="1" id="KW-1133">Transmembrane helix</keyword>
<dbReference type="Proteomes" id="UP000652354">
    <property type="component" value="Unassembled WGS sequence"/>
</dbReference>
<dbReference type="InterPro" id="IPR003709">
    <property type="entry name" value="VanY-like_core_dom"/>
</dbReference>
<feature type="transmembrane region" description="Helical" evidence="1">
    <location>
        <begin position="39"/>
        <end position="59"/>
    </location>
</feature>
<protein>
    <recommendedName>
        <fullName evidence="2">D-alanyl-D-alanine carboxypeptidase-like core domain-containing protein</fullName>
    </recommendedName>
</protein>
<organism evidence="3 4">
    <name type="scientific">Demequina activiva</name>
    <dbReference type="NCBI Taxonomy" id="1582364"/>
    <lineage>
        <taxon>Bacteria</taxon>
        <taxon>Bacillati</taxon>
        <taxon>Actinomycetota</taxon>
        <taxon>Actinomycetes</taxon>
        <taxon>Micrococcales</taxon>
        <taxon>Demequinaceae</taxon>
        <taxon>Demequina</taxon>
    </lineage>
</organism>
<proteinExistence type="predicted"/>
<accession>A0A919Q757</accession>